<dbReference type="Proteomes" id="UP001258434">
    <property type="component" value="Unassembled WGS sequence"/>
</dbReference>
<dbReference type="EMBL" id="JAVFHL010000002">
    <property type="protein sequence ID" value="MDT6978461.1"/>
    <property type="molecule type" value="Genomic_DNA"/>
</dbReference>
<dbReference type="Gene3D" id="3.40.390.10">
    <property type="entry name" value="Collagenase (Catalytic Domain)"/>
    <property type="match status" value="1"/>
</dbReference>
<dbReference type="AlphaFoldDB" id="F7LW04"/>
<dbReference type="EC" id="3.4.24.-" evidence="3"/>
<dbReference type="GO" id="GO:0004222">
    <property type="term" value="F:metalloendopeptidase activity"/>
    <property type="evidence" value="ECO:0007669"/>
    <property type="project" value="InterPro"/>
</dbReference>
<reference evidence="3" key="4">
    <citation type="submission" date="2024-03" db="EMBL/GenBank/DDBJ databases">
        <title>A gut symbiont ubiquitin homologue binds and inactivates peptidyl-prolyl isomerase to mediate the interbacterial arms race in the human gut.</title>
        <authorList>
            <person name="Jiang K."/>
            <person name="Li W."/>
            <person name="Tong M."/>
            <person name="Xu J."/>
            <person name="Chen Z."/>
            <person name="Yang Y."/>
            <person name="Zang Y."/>
            <person name="Jiao X."/>
            <person name="Liu C."/>
            <person name="Lim B."/>
            <person name="Jiang X."/>
            <person name="Wang J."/>
            <person name="Wu D."/>
            <person name="Wang M."/>
            <person name="Liu S.-J."/>
            <person name="Shao F."/>
            <person name="Gao X."/>
        </authorList>
    </citation>
    <scope>NUCLEOTIDE SEQUENCE</scope>
    <source>
        <strain evidence="3">GS077</strain>
    </source>
</reference>
<dbReference type="EMBL" id="VWAW01000011">
    <property type="protein sequence ID" value="KAA5172621.1"/>
    <property type="molecule type" value="Genomic_DNA"/>
</dbReference>
<accession>A0A1C0WGA6</accession>
<keyword evidence="3" id="KW-0378">Hydrolase</keyword>
<dbReference type="InterPro" id="IPR024079">
    <property type="entry name" value="MetalloPept_cat_dom_sf"/>
</dbReference>
<evidence type="ECO:0000313" key="5">
    <source>
        <dbReference type="Proteomes" id="UP001258434"/>
    </source>
</evidence>
<feature type="domain" description="Lysine-specific metallo-endopeptidase" evidence="1">
    <location>
        <begin position="51"/>
        <end position="199"/>
    </location>
</feature>
<dbReference type="Pfam" id="PF14521">
    <property type="entry name" value="Aspzincin_M35"/>
    <property type="match status" value="1"/>
</dbReference>
<evidence type="ECO:0000313" key="4">
    <source>
        <dbReference type="Proteomes" id="UP000436803"/>
    </source>
</evidence>
<sequence>MKVKTFNFEDKALENKALEAHKRLYFYLNRAKLTLERLALLVKSPDNIPNTDLKEVERYKKWFGDFNASNVKEVTRIITEIHKKFEEEKICLYYATKEPGAEPNDFAYVEQDDIDQQILNIYLCNMFFRTKENTERFNTALGTILHELTHLIGKTDDVEIIDCNKKQTTCYGEELCTYLASFNSKLAIKNADNYEMYLETFRNM</sequence>
<reference evidence="2 4" key="1">
    <citation type="journal article" date="2019" name="Nat. Med.">
        <title>A library of human gut bacterial isolates paired with longitudinal multiomics data enables mechanistic microbiome research.</title>
        <authorList>
            <person name="Poyet M."/>
            <person name="Groussin M."/>
            <person name="Gibbons S.M."/>
            <person name="Avila-Pacheco J."/>
            <person name="Jiang X."/>
            <person name="Kearney S.M."/>
            <person name="Perrotta A.R."/>
            <person name="Berdy B."/>
            <person name="Zhao S."/>
            <person name="Lieberman T.D."/>
            <person name="Swanson P.K."/>
            <person name="Smith M."/>
            <person name="Roesemann S."/>
            <person name="Alexander J.E."/>
            <person name="Rich S.A."/>
            <person name="Livny J."/>
            <person name="Vlamakis H."/>
            <person name="Clish C."/>
            <person name="Bullock K."/>
            <person name="Deik A."/>
            <person name="Scott J."/>
            <person name="Pierce K.A."/>
            <person name="Xavier R.J."/>
            <person name="Alm E.J."/>
        </authorList>
    </citation>
    <scope>NUCLEOTIDE SEQUENCE [LARGE SCALE GENOMIC DNA]</scope>
    <source>
        <strain evidence="2 4">BIOML-A7</strain>
    </source>
</reference>
<dbReference type="Proteomes" id="UP000436803">
    <property type="component" value="Unassembled WGS sequence"/>
</dbReference>
<reference evidence="3 5" key="3">
    <citation type="submission" date="2023-08" db="EMBL/GenBank/DDBJ databases">
        <authorList>
            <person name="Du M."/>
            <person name="Liu C."/>
            <person name="Liu S.-J."/>
        </authorList>
    </citation>
    <scope>NUCLEOTIDE SEQUENCE [LARGE SCALE GENOMIC DNA]</scope>
    <source>
        <strain evidence="3 5">GS077</strain>
    </source>
</reference>
<dbReference type="HOGENOM" id="CLU_1341029_0_0_10"/>
<evidence type="ECO:0000313" key="3">
    <source>
        <dbReference type="EMBL" id="MDT6978461.1"/>
    </source>
</evidence>
<accession>F7LW04</accession>
<proteinExistence type="predicted"/>
<evidence type="ECO:0000313" key="2">
    <source>
        <dbReference type="EMBL" id="KAA5172621.1"/>
    </source>
</evidence>
<gene>
    <name evidence="3" type="ORF">BFGS077_003777</name>
    <name evidence="2" type="ORF">F2Z29_13970</name>
</gene>
<reference evidence="5" key="2">
    <citation type="submission" date="2023-07" db="EMBL/GenBank/DDBJ databases">
        <title>A gut symbiont ubiquitin homologue binds and inactivates peptidyl-prolyl isomerase to mediate the interbacterial arms race in the human gut.</title>
        <authorList>
            <person name="Jiang K."/>
            <person name="Li W."/>
            <person name="Tong M."/>
            <person name="Xu J."/>
            <person name="Chen Z."/>
            <person name="Yang Y."/>
            <person name="Zang Y."/>
            <person name="Jiao X."/>
            <person name="Liu C."/>
            <person name="Lim B."/>
            <person name="Jiang X."/>
            <person name="Wang J."/>
            <person name="Wu D."/>
            <person name="Wang M."/>
            <person name="Liu S.-J."/>
            <person name="Shao F."/>
            <person name="Gao X."/>
        </authorList>
    </citation>
    <scope>NUCLEOTIDE SEQUENCE [LARGE SCALE GENOMIC DNA]</scope>
    <source>
        <strain evidence="5">GS077</strain>
    </source>
</reference>
<dbReference type="SUPFAM" id="SSF55486">
    <property type="entry name" value="Metalloproteases ('zincins'), catalytic domain"/>
    <property type="match status" value="1"/>
</dbReference>
<dbReference type="InterPro" id="IPR029463">
    <property type="entry name" value="Lys_MEP"/>
</dbReference>
<dbReference type="RefSeq" id="WP_005788725.1">
    <property type="nucleotide sequence ID" value="NZ_CP043610.1"/>
</dbReference>
<protein>
    <submittedName>
        <fullName evidence="3">M35 family metallo-endopeptidase</fullName>
        <ecNumber evidence="3">3.4.24.-</ecNumber>
    </submittedName>
</protein>
<name>F7LW04_BACFG</name>
<dbReference type="SMART" id="SM01351">
    <property type="entry name" value="Aspzincin_M35"/>
    <property type="match status" value="1"/>
</dbReference>
<comment type="caution">
    <text evidence="3">The sequence shown here is derived from an EMBL/GenBank/DDBJ whole genome shotgun (WGS) entry which is preliminary data.</text>
</comment>
<organism evidence="3 5">
    <name type="scientific">Bacteroides fragilis</name>
    <dbReference type="NCBI Taxonomy" id="817"/>
    <lineage>
        <taxon>Bacteria</taxon>
        <taxon>Pseudomonadati</taxon>
        <taxon>Bacteroidota</taxon>
        <taxon>Bacteroidia</taxon>
        <taxon>Bacteroidales</taxon>
        <taxon>Bacteroidaceae</taxon>
        <taxon>Bacteroides</taxon>
    </lineage>
</organism>
<evidence type="ECO:0000259" key="1">
    <source>
        <dbReference type="SMART" id="SM01351"/>
    </source>
</evidence>